<evidence type="ECO:0000313" key="5">
    <source>
        <dbReference type="Proteomes" id="UP000886607"/>
    </source>
</evidence>
<evidence type="ECO:0000313" key="3">
    <source>
        <dbReference type="EMBL" id="GEQ54320.1"/>
    </source>
</evidence>
<sequence length="75" mass="8906">MSNPTITFRLSKEEKEFLEKIADFNDLSLSDFVRKETLEAAEEQIDRQTYKKLMEEHEENDQSISHQEMLKELGL</sequence>
<dbReference type="Proteomes" id="UP000886597">
    <property type="component" value="Unassembled WGS sequence"/>
</dbReference>
<evidence type="ECO:0000313" key="2">
    <source>
        <dbReference type="EMBL" id="GEQ49179.1"/>
    </source>
</evidence>
<evidence type="ECO:0000256" key="1">
    <source>
        <dbReference type="SAM" id="MobiDB-lite"/>
    </source>
</evidence>
<protein>
    <recommendedName>
        <fullName evidence="6">DUF1778 domain-containing protein</fullName>
    </recommendedName>
</protein>
<dbReference type="RefSeq" id="WP_202583807.1">
    <property type="nucleotide sequence ID" value="NZ_BKBO01000013.1"/>
</dbReference>
<dbReference type="InterPro" id="IPR046257">
    <property type="entry name" value="DUF6290"/>
</dbReference>
<accession>A0AAN4RL35</accession>
<dbReference type="GO" id="GO:0006355">
    <property type="term" value="P:regulation of DNA-templated transcription"/>
    <property type="evidence" value="ECO:0007669"/>
    <property type="project" value="InterPro"/>
</dbReference>
<dbReference type="EMBL" id="BKBO01000013">
    <property type="protein sequence ID" value="GEQ49179.1"/>
    <property type="molecule type" value="Genomic_DNA"/>
</dbReference>
<gene>
    <name evidence="2" type="ORF">TK11N_10310</name>
    <name evidence="3" type="ORF">TK2N_11640</name>
</gene>
<keyword evidence="5" id="KW-1185">Reference proteome</keyword>
<dbReference type="InterPro" id="IPR010985">
    <property type="entry name" value="Ribbon_hlx_hlx"/>
</dbReference>
<dbReference type="Proteomes" id="UP000886607">
    <property type="component" value="Unassembled WGS sequence"/>
</dbReference>
<dbReference type="Gene3D" id="1.20.5.780">
    <property type="entry name" value="Single helix bin"/>
    <property type="match status" value="1"/>
</dbReference>
<dbReference type="EMBL" id="BKBQ01000015">
    <property type="protein sequence ID" value="GEQ54320.1"/>
    <property type="molecule type" value="Genomic_DNA"/>
</dbReference>
<dbReference type="NCBIfam" id="NF046040">
    <property type="entry name" value="RelB_antitoxin"/>
    <property type="match status" value="1"/>
</dbReference>
<dbReference type="Pfam" id="PF19807">
    <property type="entry name" value="DUF6290"/>
    <property type="match status" value="1"/>
</dbReference>
<dbReference type="SUPFAM" id="SSF47598">
    <property type="entry name" value="Ribbon-helix-helix"/>
    <property type="match status" value="1"/>
</dbReference>
<comment type="caution">
    <text evidence="3">The sequence shown here is derived from an EMBL/GenBank/DDBJ whole genome shotgun (WGS) entry which is preliminary data.</text>
</comment>
<reference evidence="3" key="1">
    <citation type="submission" date="2019-08" db="EMBL/GenBank/DDBJ databases">
        <authorList>
            <person name="Ishikawa M."/>
            <person name="Suzuki T."/>
            <person name="Matsutani M."/>
        </authorList>
    </citation>
    <scope>NUCLEOTIDE SEQUENCE</scope>
    <source>
        <strain evidence="3">7C1</strain>
        <strain evidence="2">8C4</strain>
    </source>
</reference>
<organism evidence="3 4">
    <name type="scientific">Tetragenococcus koreensis</name>
    <dbReference type="NCBI Taxonomy" id="290335"/>
    <lineage>
        <taxon>Bacteria</taxon>
        <taxon>Bacillati</taxon>
        <taxon>Bacillota</taxon>
        <taxon>Bacilli</taxon>
        <taxon>Lactobacillales</taxon>
        <taxon>Enterococcaceae</taxon>
        <taxon>Tetragenococcus</taxon>
    </lineage>
</organism>
<dbReference type="AlphaFoldDB" id="A0AAN4RL35"/>
<evidence type="ECO:0000313" key="4">
    <source>
        <dbReference type="Proteomes" id="UP000886597"/>
    </source>
</evidence>
<name>A0AAN4RL35_9ENTE</name>
<proteinExistence type="predicted"/>
<feature type="region of interest" description="Disordered" evidence="1">
    <location>
        <begin position="56"/>
        <end position="75"/>
    </location>
</feature>
<reference evidence="3" key="2">
    <citation type="journal article" date="2020" name="Int. Dairy J.">
        <title>Lactic acid bacterial diversity in Brie cheese focusing on salt concentration and pH of isolation medium and characterisation of halophilic and alkaliphilic lactic acid bacterial isolates.</title>
        <authorList>
            <person name="Unno R."/>
            <person name="Matsutani M."/>
            <person name="Suzuki T."/>
            <person name="Kodama K."/>
            <person name="Matsushita H."/>
            <person name="Yamasato K."/>
            <person name="Koizumi Y."/>
            <person name="Ishikawa M."/>
        </authorList>
    </citation>
    <scope>NUCLEOTIDE SEQUENCE</scope>
    <source>
        <strain evidence="3">7C1</strain>
        <strain evidence="2">8C4</strain>
    </source>
</reference>
<evidence type="ECO:0008006" key="6">
    <source>
        <dbReference type="Google" id="ProtNLM"/>
    </source>
</evidence>